<evidence type="ECO:0000256" key="1">
    <source>
        <dbReference type="ARBA" id="ARBA00004141"/>
    </source>
</evidence>
<evidence type="ECO:0000256" key="2">
    <source>
        <dbReference type="ARBA" id="ARBA00022692"/>
    </source>
</evidence>
<dbReference type="EMBL" id="CYKH01000544">
    <property type="protein sequence ID" value="CUI14143.1"/>
    <property type="molecule type" value="Genomic_DNA"/>
</dbReference>
<name>A0A0S4KHY1_BODSA</name>
<dbReference type="AlphaFoldDB" id="A0A0S4KHY1"/>
<evidence type="ECO:0000256" key="4">
    <source>
        <dbReference type="ARBA" id="ARBA00023136"/>
    </source>
</evidence>
<proteinExistence type="predicted"/>
<keyword evidence="2 6" id="KW-0812">Transmembrane</keyword>
<evidence type="ECO:0000256" key="5">
    <source>
        <dbReference type="SAM" id="MobiDB-lite"/>
    </source>
</evidence>
<dbReference type="GO" id="GO:0016020">
    <property type="term" value="C:membrane"/>
    <property type="evidence" value="ECO:0007669"/>
    <property type="project" value="UniProtKB-SubCell"/>
</dbReference>
<dbReference type="InterPro" id="IPR027359">
    <property type="entry name" value="Volt_channel_dom_sf"/>
</dbReference>
<organism evidence="7 8">
    <name type="scientific">Bodo saltans</name>
    <name type="common">Flagellated protozoan</name>
    <dbReference type="NCBI Taxonomy" id="75058"/>
    <lineage>
        <taxon>Eukaryota</taxon>
        <taxon>Discoba</taxon>
        <taxon>Euglenozoa</taxon>
        <taxon>Kinetoplastea</taxon>
        <taxon>Metakinetoplastina</taxon>
        <taxon>Eubodonida</taxon>
        <taxon>Bodonidae</taxon>
        <taxon>Bodo</taxon>
    </lineage>
</organism>
<feature type="region of interest" description="Disordered" evidence="5">
    <location>
        <begin position="1"/>
        <end position="31"/>
    </location>
</feature>
<evidence type="ECO:0000313" key="8">
    <source>
        <dbReference type="Proteomes" id="UP000051952"/>
    </source>
</evidence>
<comment type="subcellular location">
    <subcellularLocation>
        <location evidence="1">Membrane</location>
        <topology evidence="1">Multi-pass membrane protein</topology>
    </subcellularLocation>
</comment>
<keyword evidence="4 6" id="KW-0472">Membrane</keyword>
<dbReference type="PANTHER" id="PTHR38483:SF1">
    <property type="entry name" value="ION TRANSPORT DOMAIN-CONTAINING PROTEIN"/>
    <property type="match status" value="1"/>
</dbReference>
<keyword evidence="3 6" id="KW-1133">Transmembrane helix</keyword>
<protein>
    <submittedName>
        <fullName evidence="7">Transmembrane protein, putative</fullName>
    </submittedName>
</protein>
<keyword evidence="8" id="KW-1185">Reference proteome</keyword>
<evidence type="ECO:0000256" key="6">
    <source>
        <dbReference type="SAM" id="Phobius"/>
    </source>
</evidence>
<feature type="transmembrane region" description="Helical" evidence="6">
    <location>
        <begin position="85"/>
        <end position="108"/>
    </location>
</feature>
<evidence type="ECO:0000256" key="3">
    <source>
        <dbReference type="ARBA" id="ARBA00022989"/>
    </source>
</evidence>
<accession>A0A0S4KHY1</accession>
<dbReference type="OrthoDB" id="429183at2759"/>
<evidence type="ECO:0000313" key="7">
    <source>
        <dbReference type="EMBL" id="CUI14143.1"/>
    </source>
</evidence>
<gene>
    <name evidence="7" type="ORF">BSAL_71160</name>
</gene>
<feature type="transmembrane region" description="Helical" evidence="6">
    <location>
        <begin position="120"/>
        <end position="143"/>
    </location>
</feature>
<feature type="compositionally biased region" description="Polar residues" evidence="5">
    <location>
        <begin position="1"/>
        <end position="24"/>
    </location>
</feature>
<dbReference type="Proteomes" id="UP000051952">
    <property type="component" value="Unassembled WGS sequence"/>
</dbReference>
<dbReference type="PANTHER" id="PTHR38483">
    <property type="entry name" value="CHROMOSOME 1, WHOLE GENOME SHOTGUN SEQUENCE"/>
    <property type="match status" value="1"/>
</dbReference>
<sequence length="240" mass="26297">VSNTADSVTPLSTRSSGPNSSKSFSRQESRDVTFPPVELELSHHISETTGILVAQALSSPKSQNSTSTMARFAPRPNSLRERLNGVYYTVYTPLMNRLVLVVSLFLIFLSFVDRGSVATLWYHTVEGIVTLLFIGEVVLRLLVMRNGFWESSINVAEAVMCFFCLLVFTILTFAHHTTRLEHNSLIFLRYSAQILRLKGLFTRGGGGSSDVAQGSNMDVHAPGQQSSAGSYSVNAAAMNL</sequence>
<reference evidence="8" key="1">
    <citation type="submission" date="2015-09" db="EMBL/GenBank/DDBJ databases">
        <authorList>
            <consortium name="Pathogen Informatics"/>
        </authorList>
    </citation>
    <scope>NUCLEOTIDE SEQUENCE [LARGE SCALE GENOMIC DNA]</scope>
    <source>
        <strain evidence="8">Lake Konstanz</strain>
    </source>
</reference>
<dbReference type="VEuPathDB" id="TriTrypDB:BSAL_71160"/>
<feature type="non-terminal residue" evidence="7">
    <location>
        <position position="1"/>
    </location>
</feature>
<feature type="transmembrane region" description="Helical" evidence="6">
    <location>
        <begin position="155"/>
        <end position="174"/>
    </location>
</feature>
<dbReference type="Gene3D" id="1.20.120.350">
    <property type="entry name" value="Voltage-gated potassium channels. Chain C"/>
    <property type="match status" value="1"/>
</dbReference>